<protein>
    <recommendedName>
        <fullName evidence="5">PASTA domain-containing protein</fullName>
    </recommendedName>
</protein>
<dbReference type="RefSeq" id="WP_323322667.1">
    <property type="nucleotide sequence ID" value="NZ_JAYFSI010000001.1"/>
</dbReference>
<feature type="compositionally biased region" description="Basic and acidic residues" evidence="1">
    <location>
        <begin position="52"/>
        <end position="69"/>
    </location>
</feature>
<comment type="caution">
    <text evidence="3">The sequence shown here is derived from an EMBL/GenBank/DDBJ whole genome shotgun (WGS) entry which is preliminary data.</text>
</comment>
<feature type="region of interest" description="Disordered" evidence="1">
    <location>
        <begin position="149"/>
        <end position="168"/>
    </location>
</feature>
<evidence type="ECO:0000313" key="3">
    <source>
        <dbReference type="EMBL" id="MEA5358132.1"/>
    </source>
</evidence>
<feature type="compositionally biased region" description="Low complexity" evidence="1">
    <location>
        <begin position="26"/>
        <end position="51"/>
    </location>
</feature>
<gene>
    <name evidence="3" type="ORF">VA596_01180</name>
</gene>
<organism evidence="3 4">
    <name type="scientific">Amycolatopsis heterodermiae</name>
    <dbReference type="NCBI Taxonomy" id="3110235"/>
    <lineage>
        <taxon>Bacteria</taxon>
        <taxon>Bacillati</taxon>
        <taxon>Actinomycetota</taxon>
        <taxon>Actinomycetes</taxon>
        <taxon>Pseudonocardiales</taxon>
        <taxon>Pseudonocardiaceae</taxon>
        <taxon>Amycolatopsis</taxon>
    </lineage>
</organism>
<reference evidence="3 4" key="1">
    <citation type="submission" date="2023-12" db="EMBL/GenBank/DDBJ databases">
        <title>Amycolatopsis sp. V23-08.</title>
        <authorList>
            <person name="Somphong A."/>
        </authorList>
    </citation>
    <scope>NUCLEOTIDE SEQUENCE [LARGE SCALE GENOMIC DNA]</scope>
    <source>
        <strain evidence="3 4">V23-08</strain>
    </source>
</reference>
<evidence type="ECO:0000256" key="2">
    <source>
        <dbReference type="SAM" id="SignalP"/>
    </source>
</evidence>
<accession>A0ABU5QW38</accession>
<keyword evidence="4" id="KW-1185">Reference proteome</keyword>
<evidence type="ECO:0008006" key="5">
    <source>
        <dbReference type="Google" id="ProtNLM"/>
    </source>
</evidence>
<feature type="signal peptide" evidence="2">
    <location>
        <begin position="1"/>
        <end position="24"/>
    </location>
</feature>
<evidence type="ECO:0000256" key="1">
    <source>
        <dbReference type="SAM" id="MobiDB-lite"/>
    </source>
</evidence>
<evidence type="ECO:0000313" key="4">
    <source>
        <dbReference type="Proteomes" id="UP001304298"/>
    </source>
</evidence>
<dbReference type="Proteomes" id="UP001304298">
    <property type="component" value="Unassembled WGS sequence"/>
</dbReference>
<dbReference type="EMBL" id="JAYFSI010000001">
    <property type="protein sequence ID" value="MEA5358132.1"/>
    <property type="molecule type" value="Genomic_DNA"/>
</dbReference>
<keyword evidence="2" id="KW-0732">Signal</keyword>
<dbReference type="PROSITE" id="PS51257">
    <property type="entry name" value="PROKAR_LIPOPROTEIN"/>
    <property type="match status" value="1"/>
</dbReference>
<sequence>MALRLVVLSVLAFGVAACSSPPPAAPQVASLSTPASASATSGTSAPPSADADGGRPRHRVDETAEESQRLIEPWRTCMKDHDADVDTQPNSIEGAEKWSADHKAAGDACRSKLPLLPWGMDRENPAYQDNMHKWVQCMNDQGMHVVETPDNDESPWTYGSDTQPPNADKIEHDCEVAILGPSDK</sequence>
<feature type="chain" id="PRO_5045529839" description="PASTA domain-containing protein" evidence="2">
    <location>
        <begin position="25"/>
        <end position="184"/>
    </location>
</feature>
<proteinExistence type="predicted"/>
<name>A0ABU5QW38_9PSEU</name>
<feature type="region of interest" description="Disordered" evidence="1">
    <location>
        <begin position="20"/>
        <end position="70"/>
    </location>
</feature>